<dbReference type="Proteomes" id="UP000095280">
    <property type="component" value="Unplaced"/>
</dbReference>
<dbReference type="WBParaSite" id="maker-unitig_31288-snap-gene-0.1-mRNA-1">
    <property type="protein sequence ID" value="maker-unitig_31288-snap-gene-0.1-mRNA-1"/>
    <property type="gene ID" value="maker-unitig_31288-snap-gene-0.1"/>
</dbReference>
<evidence type="ECO:0000256" key="12">
    <source>
        <dbReference type="ARBA" id="ARBA00031129"/>
    </source>
</evidence>
<dbReference type="PANTHER" id="PTHR47464">
    <property type="entry name" value="MACOILIN"/>
    <property type="match status" value="1"/>
</dbReference>
<evidence type="ECO:0000256" key="8">
    <source>
        <dbReference type="ARBA" id="ARBA00022989"/>
    </source>
</evidence>
<evidence type="ECO:0000256" key="13">
    <source>
        <dbReference type="SAM" id="MobiDB-lite"/>
    </source>
</evidence>
<keyword evidence="6" id="KW-0812">Transmembrane</keyword>
<organism evidence="14 15">
    <name type="scientific">Macrostomum lignano</name>
    <dbReference type="NCBI Taxonomy" id="282301"/>
    <lineage>
        <taxon>Eukaryota</taxon>
        <taxon>Metazoa</taxon>
        <taxon>Spiralia</taxon>
        <taxon>Lophotrochozoa</taxon>
        <taxon>Platyhelminthes</taxon>
        <taxon>Rhabditophora</taxon>
        <taxon>Macrostomorpha</taxon>
        <taxon>Macrostomida</taxon>
        <taxon>Macrostomidae</taxon>
        <taxon>Macrostomum</taxon>
    </lineage>
</organism>
<keyword evidence="9" id="KW-0472">Membrane</keyword>
<dbReference type="GO" id="GO:0023041">
    <property type="term" value="P:neuronal signal transduction"/>
    <property type="evidence" value="ECO:0007669"/>
    <property type="project" value="InterPro"/>
</dbReference>
<evidence type="ECO:0000256" key="5">
    <source>
        <dbReference type="ARBA" id="ARBA00022553"/>
    </source>
</evidence>
<comment type="subcellular location">
    <subcellularLocation>
        <location evidence="2">Nucleus membrane</location>
        <topology evidence="2">Multi-pass membrane protein</topology>
    </subcellularLocation>
    <subcellularLocation>
        <location evidence="3">Rough endoplasmic reticulum membrane</location>
        <topology evidence="3">Multi-pass membrane protein</topology>
    </subcellularLocation>
</comment>
<evidence type="ECO:0000256" key="11">
    <source>
        <dbReference type="ARBA" id="ARBA00023242"/>
    </source>
</evidence>
<accession>A0A1I8FE65</accession>
<dbReference type="GO" id="GO:0031965">
    <property type="term" value="C:nuclear membrane"/>
    <property type="evidence" value="ECO:0007669"/>
    <property type="project" value="UniProtKB-SubCell"/>
</dbReference>
<evidence type="ECO:0000313" key="14">
    <source>
        <dbReference type="Proteomes" id="UP000095280"/>
    </source>
</evidence>
<name>A0A1I8FE65_9PLAT</name>
<evidence type="ECO:0000256" key="1">
    <source>
        <dbReference type="ARBA" id="ARBA00003440"/>
    </source>
</evidence>
<evidence type="ECO:0000256" key="3">
    <source>
        <dbReference type="ARBA" id="ARBA00004269"/>
    </source>
</evidence>
<dbReference type="GO" id="GO:0030867">
    <property type="term" value="C:rough endoplasmic reticulum membrane"/>
    <property type="evidence" value="ECO:0007669"/>
    <property type="project" value="UniProtKB-SubCell"/>
</dbReference>
<feature type="region of interest" description="Disordered" evidence="13">
    <location>
        <begin position="95"/>
        <end position="114"/>
    </location>
</feature>
<evidence type="ECO:0000256" key="6">
    <source>
        <dbReference type="ARBA" id="ARBA00022692"/>
    </source>
</evidence>
<dbReference type="AlphaFoldDB" id="A0A1I8FE65"/>
<dbReference type="InterPro" id="IPR019130">
    <property type="entry name" value="Macoilin"/>
</dbReference>
<evidence type="ECO:0000256" key="9">
    <source>
        <dbReference type="ARBA" id="ARBA00023136"/>
    </source>
</evidence>
<proteinExistence type="predicted"/>
<keyword evidence="7" id="KW-0256">Endoplasmic reticulum</keyword>
<keyword evidence="14" id="KW-1185">Reference proteome</keyword>
<evidence type="ECO:0000313" key="15">
    <source>
        <dbReference type="WBParaSite" id="maker-unitig_31288-snap-gene-0.1-mRNA-1"/>
    </source>
</evidence>
<protein>
    <recommendedName>
        <fullName evidence="4">Macoilin</fullName>
    </recommendedName>
    <alternativeName>
        <fullName evidence="12">Transmembrane protein 57</fullName>
    </alternativeName>
</protein>
<dbReference type="PANTHER" id="PTHR47464:SF2">
    <property type="entry name" value="MACOILIN"/>
    <property type="match status" value="1"/>
</dbReference>
<keyword evidence="10" id="KW-0325">Glycoprotein</keyword>
<evidence type="ECO:0000256" key="10">
    <source>
        <dbReference type="ARBA" id="ARBA00023180"/>
    </source>
</evidence>
<reference evidence="15" key="1">
    <citation type="submission" date="2016-11" db="UniProtKB">
        <authorList>
            <consortium name="WormBaseParasite"/>
        </authorList>
    </citation>
    <scope>IDENTIFICATION</scope>
</reference>
<evidence type="ECO:0000256" key="2">
    <source>
        <dbReference type="ARBA" id="ARBA00004232"/>
    </source>
</evidence>
<comment type="function">
    <text evidence="1">Plays a role in the regulation of neuronal activity.</text>
</comment>
<sequence length="284" mass="30996">CGSATSFHFDLLDKALALPPSRDQRQHRVLNTDPCYQRLETDVKRLRGDLQSSRSVESDLRSQLANLAGAEKQVRMELSSRSQTDKANCQQLEKKLAEERKSSRPLVRELRAKDENGGEAREVCSCASWPKMREEEPRGARKRRNAVLDQALRDENKMKQDLLSALHKARRDIDYFQNLIQTKDRELVDLKSLMNSSPASGNDFCWSSGGTSMLGYPNSPSAVSSASSLMFDHQAQQQQLFHGPGGVLSCFGGGAGGGGGGADLAPPTSSCADVVAATSRAPSQ</sequence>
<evidence type="ECO:0000256" key="4">
    <source>
        <dbReference type="ARBA" id="ARBA00021882"/>
    </source>
</evidence>
<keyword evidence="8" id="KW-1133">Transmembrane helix</keyword>
<evidence type="ECO:0000256" key="7">
    <source>
        <dbReference type="ARBA" id="ARBA00022824"/>
    </source>
</evidence>
<keyword evidence="5" id="KW-0597">Phosphoprotein</keyword>
<keyword evidence="11" id="KW-0539">Nucleus</keyword>